<proteinExistence type="predicted"/>
<gene>
    <name evidence="1" type="ORF">NCTC8261_06810</name>
</gene>
<protein>
    <submittedName>
        <fullName evidence="1">Large repetitive protein</fullName>
    </submittedName>
</protein>
<organism evidence="1 2">
    <name type="scientific">Salmonella enterica I</name>
    <dbReference type="NCBI Taxonomy" id="59201"/>
    <lineage>
        <taxon>Bacteria</taxon>
        <taxon>Pseudomonadati</taxon>
        <taxon>Pseudomonadota</taxon>
        <taxon>Gammaproteobacteria</taxon>
        <taxon>Enterobacterales</taxon>
        <taxon>Enterobacteriaceae</taxon>
        <taxon>Salmonella</taxon>
    </lineage>
</organism>
<evidence type="ECO:0000313" key="2">
    <source>
        <dbReference type="Proteomes" id="UP000254712"/>
    </source>
</evidence>
<dbReference type="Proteomes" id="UP000254712">
    <property type="component" value="Unassembled WGS sequence"/>
</dbReference>
<accession>A0A379X354</accession>
<dbReference type="EMBL" id="UGXT01000002">
    <property type="protein sequence ID" value="SUH40421.1"/>
    <property type="molecule type" value="Genomic_DNA"/>
</dbReference>
<sequence length="42" mass="4724">MKQSAPLTVTVDTHIAIDRIELVNDSGIPDDNLTNEARRTFR</sequence>
<reference evidence="1 2" key="1">
    <citation type="submission" date="2018-06" db="EMBL/GenBank/DDBJ databases">
        <authorList>
            <consortium name="Pathogen Informatics"/>
            <person name="Doyle S."/>
        </authorList>
    </citation>
    <scope>NUCLEOTIDE SEQUENCE [LARGE SCALE GENOMIC DNA]</scope>
    <source>
        <strain evidence="1 2">NCTC8261</strain>
    </source>
</reference>
<name>A0A379X354_SALET</name>
<evidence type="ECO:0000313" key="1">
    <source>
        <dbReference type="EMBL" id="SUH40421.1"/>
    </source>
</evidence>
<dbReference type="AlphaFoldDB" id="A0A379X354"/>